<feature type="compositionally biased region" description="Low complexity" evidence="10">
    <location>
        <begin position="313"/>
        <end position="329"/>
    </location>
</feature>
<feature type="region of interest" description="Disordered" evidence="10">
    <location>
        <begin position="2001"/>
        <end position="2039"/>
    </location>
</feature>
<evidence type="ECO:0000256" key="2">
    <source>
        <dbReference type="ARBA" id="ARBA00006391"/>
    </source>
</evidence>
<dbReference type="Proteomes" id="UP001642540">
    <property type="component" value="Unassembled WGS sequence"/>
</dbReference>
<feature type="region of interest" description="Disordered" evidence="10">
    <location>
        <begin position="1680"/>
        <end position="1714"/>
    </location>
</feature>
<proteinExistence type="inferred from homology"/>
<dbReference type="PANTHER" id="PTHR13578">
    <property type="entry name" value="ADDITIONAL SEX COMBS LIKE PROTEIN ASXL"/>
    <property type="match status" value="1"/>
</dbReference>
<evidence type="ECO:0000313" key="12">
    <source>
        <dbReference type="EMBL" id="CAL8097091.1"/>
    </source>
</evidence>
<evidence type="ECO:0000256" key="1">
    <source>
        <dbReference type="ARBA" id="ARBA00004123"/>
    </source>
</evidence>
<feature type="compositionally biased region" description="Polar residues" evidence="10">
    <location>
        <begin position="2028"/>
        <end position="2039"/>
    </location>
</feature>
<dbReference type="PROSITE" id="PS51916">
    <property type="entry name" value="DEUBAD"/>
    <property type="match status" value="1"/>
</dbReference>
<reference evidence="12 13" key="1">
    <citation type="submission" date="2024-08" db="EMBL/GenBank/DDBJ databases">
        <authorList>
            <person name="Cucini C."/>
            <person name="Frati F."/>
        </authorList>
    </citation>
    <scope>NUCLEOTIDE SEQUENCE [LARGE SCALE GENOMIC DNA]</scope>
</reference>
<feature type="domain" description="DEUBAD" evidence="11">
    <location>
        <begin position="509"/>
        <end position="619"/>
    </location>
</feature>
<evidence type="ECO:0000313" key="13">
    <source>
        <dbReference type="Proteomes" id="UP001642540"/>
    </source>
</evidence>
<evidence type="ECO:0000256" key="5">
    <source>
        <dbReference type="ARBA" id="ARBA00022771"/>
    </source>
</evidence>
<dbReference type="InterPro" id="IPR028020">
    <property type="entry name" value="ASX_DEUBAD_dom"/>
</dbReference>
<keyword evidence="4" id="KW-0479">Metal-binding</keyword>
<evidence type="ECO:0000256" key="7">
    <source>
        <dbReference type="ARBA" id="ARBA00023015"/>
    </source>
</evidence>
<evidence type="ECO:0000256" key="6">
    <source>
        <dbReference type="ARBA" id="ARBA00022833"/>
    </source>
</evidence>
<feature type="region of interest" description="Disordered" evidence="10">
    <location>
        <begin position="2301"/>
        <end position="2320"/>
    </location>
</feature>
<dbReference type="Pfam" id="PF13919">
    <property type="entry name" value="ASXH"/>
    <property type="match status" value="1"/>
</dbReference>
<feature type="compositionally biased region" description="Polar residues" evidence="10">
    <location>
        <begin position="618"/>
        <end position="627"/>
    </location>
</feature>
<keyword evidence="5" id="KW-0863">Zinc-finger</keyword>
<name>A0ABP1QF60_9HEXA</name>
<evidence type="ECO:0000256" key="3">
    <source>
        <dbReference type="ARBA" id="ARBA00022491"/>
    </source>
</evidence>
<keyword evidence="8" id="KW-0804">Transcription</keyword>
<dbReference type="PANTHER" id="PTHR13578:SF20">
    <property type="entry name" value="POLYCOMB PROTEIN ASX"/>
    <property type="match status" value="1"/>
</dbReference>
<feature type="region of interest" description="Disordered" evidence="10">
    <location>
        <begin position="703"/>
        <end position="754"/>
    </location>
</feature>
<feature type="region of interest" description="Disordered" evidence="10">
    <location>
        <begin position="86"/>
        <end position="106"/>
    </location>
</feature>
<feature type="region of interest" description="Disordered" evidence="10">
    <location>
        <begin position="618"/>
        <end position="669"/>
    </location>
</feature>
<feature type="compositionally biased region" description="Polar residues" evidence="10">
    <location>
        <begin position="1406"/>
        <end position="1431"/>
    </location>
</feature>
<feature type="compositionally biased region" description="Low complexity" evidence="10">
    <location>
        <begin position="2889"/>
        <end position="2919"/>
    </location>
</feature>
<feature type="compositionally biased region" description="Polar residues" evidence="10">
    <location>
        <begin position="642"/>
        <end position="656"/>
    </location>
</feature>
<gene>
    <name evidence="12" type="ORF">ODALV1_LOCUS9544</name>
</gene>
<feature type="region of interest" description="Disordered" evidence="10">
    <location>
        <begin position="270"/>
        <end position="418"/>
    </location>
</feature>
<evidence type="ECO:0000256" key="8">
    <source>
        <dbReference type="ARBA" id="ARBA00023163"/>
    </source>
</evidence>
<comment type="subcellular location">
    <subcellularLocation>
        <location evidence="1">Nucleus</location>
    </subcellularLocation>
</comment>
<feature type="compositionally biased region" description="Low complexity" evidence="10">
    <location>
        <begin position="3108"/>
        <end position="3142"/>
    </location>
</feature>
<feature type="region of interest" description="Disordered" evidence="10">
    <location>
        <begin position="1046"/>
        <end position="1070"/>
    </location>
</feature>
<dbReference type="InterPro" id="IPR024811">
    <property type="entry name" value="ASX/ASX-like"/>
</dbReference>
<evidence type="ECO:0000256" key="4">
    <source>
        <dbReference type="ARBA" id="ARBA00022723"/>
    </source>
</evidence>
<keyword evidence="13" id="KW-1185">Reference proteome</keyword>
<feature type="compositionally biased region" description="Low complexity" evidence="10">
    <location>
        <begin position="1294"/>
        <end position="1304"/>
    </location>
</feature>
<organism evidence="12 13">
    <name type="scientific">Orchesella dallaii</name>
    <dbReference type="NCBI Taxonomy" id="48710"/>
    <lineage>
        <taxon>Eukaryota</taxon>
        <taxon>Metazoa</taxon>
        <taxon>Ecdysozoa</taxon>
        <taxon>Arthropoda</taxon>
        <taxon>Hexapoda</taxon>
        <taxon>Collembola</taxon>
        <taxon>Entomobryomorpha</taxon>
        <taxon>Entomobryoidea</taxon>
        <taxon>Orchesellidae</taxon>
        <taxon>Orchesellinae</taxon>
        <taxon>Orchesella</taxon>
    </lineage>
</organism>
<feature type="region of interest" description="Disordered" evidence="10">
    <location>
        <begin position="1"/>
        <end position="40"/>
    </location>
</feature>
<evidence type="ECO:0000256" key="10">
    <source>
        <dbReference type="SAM" id="MobiDB-lite"/>
    </source>
</evidence>
<feature type="compositionally biased region" description="Basic residues" evidence="10">
    <location>
        <begin position="2017"/>
        <end position="2027"/>
    </location>
</feature>
<dbReference type="Pfam" id="PF13922">
    <property type="entry name" value="PHD_3"/>
    <property type="match status" value="1"/>
</dbReference>
<accession>A0ABP1QF60</accession>
<feature type="region of interest" description="Disordered" evidence="10">
    <location>
        <begin position="2330"/>
        <end position="2352"/>
    </location>
</feature>
<feature type="compositionally biased region" description="Polar residues" evidence="10">
    <location>
        <begin position="1046"/>
        <end position="1059"/>
    </location>
</feature>
<feature type="compositionally biased region" description="Polar residues" evidence="10">
    <location>
        <begin position="2920"/>
        <end position="2935"/>
    </location>
</feature>
<feature type="compositionally biased region" description="Polar residues" evidence="10">
    <location>
        <begin position="1305"/>
        <end position="1328"/>
    </location>
</feature>
<feature type="region of interest" description="Disordered" evidence="10">
    <location>
        <begin position="3108"/>
        <end position="3185"/>
    </location>
</feature>
<keyword evidence="6" id="KW-0862">Zinc</keyword>
<feature type="region of interest" description="Disordered" evidence="10">
    <location>
        <begin position="2881"/>
        <end position="2937"/>
    </location>
</feature>
<feature type="compositionally biased region" description="Low complexity" evidence="10">
    <location>
        <begin position="2002"/>
        <end position="2016"/>
    </location>
</feature>
<feature type="compositionally biased region" description="Low complexity" evidence="10">
    <location>
        <begin position="793"/>
        <end position="804"/>
    </location>
</feature>
<comment type="caution">
    <text evidence="12">The sequence shown here is derived from an EMBL/GenBank/DDBJ whole genome shotgun (WGS) entry which is preliminary data.</text>
</comment>
<evidence type="ECO:0000256" key="9">
    <source>
        <dbReference type="ARBA" id="ARBA00023242"/>
    </source>
</evidence>
<protein>
    <recommendedName>
        <fullName evidence="11">DEUBAD domain-containing protein</fullName>
    </recommendedName>
</protein>
<keyword evidence="7" id="KW-0805">Transcription regulation</keyword>
<feature type="compositionally biased region" description="Pro residues" evidence="10">
    <location>
        <begin position="345"/>
        <end position="357"/>
    </location>
</feature>
<sequence length="3317" mass="347155">MSLNNPTGSSGNGNGSGGAKADTPGGSDIPALSSSSSLSEEVKMSIRNISSEITIFEIKTPLPERTVPPSHTGSTTITTINPLRTTATPQRDRNFSQGALPISSSRPQNSFLGMSNALHNKQIQLQPISHSLQQSHHRHHQQLSNRVSITPAVSQKSIPLINKPLLGQNQRTMVLNHNPNASVRVTPATFLKNRPPNNKFCMNSGKPIMVEHSDRKPIDAMEIDARLDPLTMLETKMVEGDREINTEIKHEGPKLEHRFIKPSVTSDGMQKLLAFPGPRQPLQIPQSNRRKASHVELIELRDDDEEENTNVISEDSSPNPSKNSENSDSQSKEGFDKTDSKLVPSPLPPSNPQPSPVAAPGRPRSKGKVPPRRRKRKRLFTTGRIGNQHASAKVPPAPGKRGVGRPPNNPSISTVPKTLPTPAVTSMYRTRTVVKASIAASLAEKAEQESALNPDKSMHPPKLKTMKEVLASIPGFGAGRPRKRHHRKLSTAEQLEQTKREGHIDLETPGSILTQVNLRAILNKHTFSLLPPLYQYKLIQLLPEVDAITGPDSSVKLSSSAVNNEFFARACEEWKNKLTAGEFTPEQRQKNKLEAEKERLKLDPWKVKHFEPIWGQKSVTASTSRQSKPPEATITKPIEASATATSTTQPIASPQGPTDERRQSLRSSRLSPSIIAAASSISSSEPSTSQTFSDIDMKTETEVEESISLLKPVSTEVSSDVADLEEREKSEESENSSSNEQEDDSCARTKGISSIKKSVPPVSITLSLGKRAGEVDNVDKTASVAKKFKTAESSEVSSSQASGKSNEDEKKQALTNLADFTKMDATTTAIAAIPNTVAENTVSSSEISQLQKSDLGLSLKDVTICEVKADVGKQFSNIDFAKSSKEESTVSVSKVLLDIKVDSIQKPDTVSILPVVDGSVKLETTRICENKVDSVMKDISYVTHSSDLVIIPCTSDAKPLSISETSKVLNHGITTELPTSLSRELPPPPKLDPDSKIPCSISLQVPLSSIAPVAVGTGATLLPIPSGNKGTLQKGDMKSMGAVNNSTNHTPGQLNNDNGMTGGNDRSKTKDEVPACLIPPEIKNILPASLTVVHSDPNRILPKVKIEATATSDMSQTLNSAKAVSVKPTSISVEMSNNSMPPNQSTTPSVSIVKSSAQAFVSSQSPVITNTTPAPSSTSKPSLNVVSTNTTVNVGISKAIPTASSQDLKPIVTSTVPAQASTKTAVQPSFACSGAQKIVSSIPTPTYTGNTTMLTADVSIKPATTEQVLVGRKSVADTVTISSGTKPITFTTTSVSSTTMRDSTVPSTQSNNSNRISITNQTSNQENTGKPKDSLNWAYSISTTSQTTTTASNVTVVANTTSVSKTQIINKSIVTSAPVNENTTGVTLPSSVNISAAKSIAPKLTSASGSKESAQGQNAITSNANRTSTSKAVPVSSQSNVVTVSQVGTITHADSQAIAVTVSRVASAPNAISQGSTLKVSQACSTPNAISQANTLTISQACPTPISPASTVAVSQACPLPIQPNMITISQASPSPTPMSQANTITVSQACSTPIPISLVKISQASAIPSTVSHMVPATVAEKSTFQIPQTTVSFSQVSTVSTTQPGVVTFRLANPPSVSSAVSLPSITSVSRTNSPAVSKSSDASNVSNCIAISTMQEKVGSTLTVSPSIPKTIGTATVTTAAPTDNPGTPRSIATNASQTNPTSKPSTTIASQASVSKTTLASLVSQANATSVSTPTVSLLVTAQPGRHGVEFPNSSSSSPRTTPSIVILADTPKLGPSMGSIQPKTQPGYTQQNIVITSSASLQPVCTSVSSTLSKSGVTAQLNMKAPQTTTTAANSMAEKLQNTILVAQPKISSASGIVSTSPSIVVSSAHTDTAGNQNKVLVATPVTGPTNMPVMSTQKSVAVTSFHVATSQRPQIQVTASMANTTSVPTSPALIRVQKAVSMPMPLQPQQSVQLVTSTGGPMSQAPKTLTLVSQGGKPLKTAILVSQSATNQIINQTSVSSPSQITSSKTPKSRPKLKQMKNPRTANNPPGQINLERSYQICKAVIQNSPNREHLQNQLMKPTNVNTKVDLNRPTTPNIQGHQLTSNIGDMIQIQRRTTAPTIIQTPLASSSVPILGGVSPHQKVIVAHITGPPGTGSPGQLITHSSCPNAAGNMQQSTSSSVMPLIRPVQPGSPIIVRPAGSTTSHMMSQPQQNSSTTIITPQQLAMLIQQQQQPQTQQQGPQTVSLPLISVNQINRPLNRPNSASGVQCQVSTNSNTSGYNNSVQPQLSQIKILNPGSSQSVATQLFQTTTTGMSPNNLSYPPSSPSPTPKHQIVQIQRHQLSNSSSPGPVMRVGSPSSSSQNSIPVRAQIVTSNGETLTIHRGSLPFNGAVRIARPPTSINFSQMKRMPQNLIAISHGPALPNTSSSQASSSSTMSLLESQSPIHVVKTSTAVSQSGEITVGKLFGNKSVTVAARDTASPQGILRGSPIRIIQNVRINDQSSSNPVSSSSTVSTSSSSSIINSMTNLADFITSQIAASNIRPISPLAVDQSTSQTLNTSQNQKNFVMNAVGSGSGSGEMVLDFVLDSAGNLTNGLEGAGKLVAISSQRNGPYGENSVNDLMNCSSEVVMDLQDVTLGMDNPFGILSDGEPPAVGEIVDVQTSNDIITPTSVSTRFIGSSISGNLGSNMVTGNSSNSSLNSSLNSTPWSKQGQETKMSFILNCANNSASHTPISSSSILSFSSNPTIGITTSGGNSTGGGFSSSSSANLMGTMSMTSSHSSSLRTANFDASRLVNSTGIEACSLLSQAPGNNATSCLAQPNSSRVDSSVNVPMSLSVPVSNGVCQTVVSSHNDSQGMRQQQYIIVQATGNNGLPTNLAVPASIVISPHGQIILNDQSGKGPPRAASASPNPSGNLLMSSSQHGGSSISFCSPQTLQQTSGPMTVQVPSSLASGSGALGVPISSADHMTVGPGKSVLPTLEIQEGGAVRVLYSGQAVPNGMQPLTVHSAGTSLQQSQRQFTLTPNRVQNISGATLSGPGSFCGPNCPPHPHQHETMTSTFPGHQSIQVSHSQGPISISNVNLNPININNQQNIVQVQVSQASSAIHQQTLNQVLNMGLPNNATSLTTSNPNSNSPWNNNGNLPAASQQQQQQQQQMISLNLNGSGPGSAARIITTTQPGQPPVISIPDTTQNGGDGGGSGLVVTGPDFDLFNAVGGVGKVSRVNSVSGSGALINASGATVTSEARHIVLDANRLGMSVVSTRNSNNSNTTGTISQQDFQGVVEEVSQIVVDSGGNCVCDLRAMIMCRKCGAFCHDDCIGPSDLCMTCLIR</sequence>
<dbReference type="EMBL" id="CAXLJM020000028">
    <property type="protein sequence ID" value="CAL8097091.1"/>
    <property type="molecule type" value="Genomic_DNA"/>
</dbReference>
<feature type="compositionally biased region" description="Basic and acidic residues" evidence="10">
    <location>
        <begin position="330"/>
        <end position="340"/>
    </location>
</feature>
<feature type="compositionally biased region" description="Basic residues" evidence="10">
    <location>
        <begin position="363"/>
        <end position="379"/>
    </location>
</feature>
<dbReference type="InterPro" id="IPR044867">
    <property type="entry name" value="DEUBAD_dom"/>
</dbReference>
<evidence type="ECO:0000259" key="11">
    <source>
        <dbReference type="PROSITE" id="PS51916"/>
    </source>
</evidence>
<comment type="similarity">
    <text evidence="2">Belongs to the Asx family.</text>
</comment>
<dbReference type="InterPro" id="IPR026905">
    <property type="entry name" value="ASX-like_PHD"/>
</dbReference>
<feature type="region of interest" description="Disordered" evidence="10">
    <location>
        <begin position="789"/>
        <end position="810"/>
    </location>
</feature>
<keyword evidence="3" id="KW-0678">Repressor</keyword>
<keyword evidence="9" id="KW-0539">Nucleus</keyword>
<feature type="region of interest" description="Disordered" evidence="10">
    <location>
        <begin position="1406"/>
        <end position="1432"/>
    </location>
</feature>
<feature type="region of interest" description="Disordered" evidence="10">
    <location>
        <begin position="1294"/>
        <end position="1333"/>
    </location>
</feature>